<dbReference type="InterPro" id="IPR002110">
    <property type="entry name" value="Ankyrin_rpt"/>
</dbReference>
<keyword evidence="13" id="KW-1053">Target membrane</keyword>
<dbReference type="SMART" id="SM00248">
    <property type="entry name" value="ANK"/>
    <property type="match status" value="2"/>
</dbReference>
<evidence type="ECO:0000256" key="15">
    <source>
        <dbReference type="PROSITE-ProRule" id="PRU00023"/>
    </source>
</evidence>
<keyword evidence="18" id="KW-1185">Reference proteome</keyword>
<evidence type="ECO:0000256" key="6">
    <source>
        <dbReference type="ARBA" id="ARBA00022537"/>
    </source>
</evidence>
<evidence type="ECO:0000256" key="2">
    <source>
        <dbReference type="ARBA" id="ARBA00004651"/>
    </source>
</evidence>
<dbReference type="GO" id="GO:0098703">
    <property type="term" value="P:calcium ion import across plasma membrane"/>
    <property type="evidence" value="ECO:0007669"/>
    <property type="project" value="TreeGrafter"/>
</dbReference>
<dbReference type="AlphaFoldDB" id="A0A443RYR6"/>
<evidence type="ECO:0000256" key="8">
    <source>
        <dbReference type="ARBA" id="ARBA00022673"/>
    </source>
</evidence>
<reference evidence="17 18" key="1">
    <citation type="journal article" date="2018" name="Gigascience">
        <title>Genomes of trombidid mites reveal novel predicted allergens and laterally-transferred genes associated with secondary metabolism.</title>
        <authorList>
            <person name="Dong X."/>
            <person name="Chaisiri K."/>
            <person name="Xia D."/>
            <person name="Armstrong S.D."/>
            <person name="Fang Y."/>
            <person name="Donnelly M.J."/>
            <person name="Kadowaki T."/>
            <person name="McGarry J.W."/>
            <person name="Darby A.C."/>
            <person name="Makepeace B.L."/>
        </authorList>
    </citation>
    <scope>NUCLEOTIDE SEQUENCE [LARGE SCALE GENOMIC DNA]</scope>
    <source>
        <strain evidence="17">UoL-UT</strain>
    </source>
</reference>
<dbReference type="GO" id="GO:0005262">
    <property type="term" value="F:calcium channel activity"/>
    <property type="evidence" value="ECO:0007669"/>
    <property type="project" value="UniProtKB-KW"/>
</dbReference>
<dbReference type="Gene3D" id="1.25.40.20">
    <property type="entry name" value="Ankyrin repeat-containing domain"/>
    <property type="match status" value="1"/>
</dbReference>
<dbReference type="PANTHER" id="PTHR10582:SF28">
    <property type="entry name" value="NANCHUNG, ISOFORM B"/>
    <property type="match status" value="1"/>
</dbReference>
<evidence type="ECO:0000256" key="16">
    <source>
        <dbReference type="SAM" id="Phobius"/>
    </source>
</evidence>
<evidence type="ECO:0000256" key="13">
    <source>
        <dbReference type="ARBA" id="ARBA00023298"/>
    </source>
</evidence>
<evidence type="ECO:0000313" key="18">
    <source>
        <dbReference type="Proteomes" id="UP000288716"/>
    </source>
</evidence>
<comment type="caution">
    <text evidence="17">The sequence shown here is derived from an EMBL/GenBank/DDBJ whole genome shotgun (WGS) entry which is preliminary data.</text>
</comment>
<dbReference type="GO" id="GO:0044218">
    <property type="term" value="C:other organism cell membrane"/>
    <property type="evidence" value="ECO:0007669"/>
    <property type="project" value="UniProtKB-KW"/>
</dbReference>
<evidence type="ECO:0000256" key="5">
    <source>
        <dbReference type="ARBA" id="ARBA00022483"/>
    </source>
</evidence>
<dbReference type="EMBL" id="NCKV01017959">
    <property type="protein sequence ID" value="RWS20384.1"/>
    <property type="molecule type" value="Genomic_DNA"/>
</dbReference>
<keyword evidence="3" id="KW-0813">Transport</keyword>
<dbReference type="InterPro" id="IPR036770">
    <property type="entry name" value="Ankyrin_rpt-contain_sf"/>
</dbReference>
<evidence type="ECO:0000256" key="12">
    <source>
        <dbReference type="ARBA" id="ARBA00023065"/>
    </source>
</evidence>
<keyword evidence="14" id="KW-0407">Ion channel</keyword>
<dbReference type="GO" id="GO:0005886">
    <property type="term" value="C:plasma membrane"/>
    <property type="evidence" value="ECO:0007669"/>
    <property type="project" value="UniProtKB-SubCell"/>
</dbReference>
<dbReference type="PANTHER" id="PTHR10582">
    <property type="entry name" value="TRANSIENT RECEPTOR POTENTIAL ION CHANNEL PROTEIN"/>
    <property type="match status" value="1"/>
</dbReference>
<dbReference type="PROSITE" id="PS50297">
    <property type="entry name" value="ANK_REP_REGION"/>
    <property type="match status" value="1"/>
</dbReference>
<feature type="repeat" description="ANK" evidence="15">
    <location>
        <begin position="114"/>
        <end position="146"/>
    </location>
</feature>
<keyword evidence="11" id="KW-0800">Toxin</keyword>
<feature type="repeat" description="ANK" evidence="15">
    <location>
        <begin position="35"/>
        <end position="67"/>
    </location>
</feature>
<name>A0A443RYR6_9ACAR</name>
<accession>A0A443RYR6</accession>
<keyword evidence="9" id="KW-0677">Repeat</keyword>
<dbReference type="Proteomes" id="UP000288716">
    <property type="component" value="Unassembled WGS sequence"/>
</dbReference>
<keyword evidence="11" id="KW-0528">Neurotoxin</keyword>
<dbReference type="PROSITE" id="PS50088">
    <property type="entry name" value="ANK_REPEAT"/>
    <property type="match status" value="2"/>
</dbReference>
<keyword evidence="10" id="KW-0106">Calcium</keyword>
<keyword evidence="16" id="KW-0472">Membrane</keyword>
<evidence type="ECO:0000256" key="14">
    <source>
        <dbReference type="ARBA" id="ARBA00023303"/>
    </source>
</evidence>
<keyword evidence="7" id="KW-0109">Calcium transport</keyword>
<dbReference type="GO" id="GO:0044231">
    <property type="term" value="C:host cell presynaptic membrane"/>
    <property type="evidence" value="ECO:0007669"/>
    <property type="project" value="UniProtKB-KW"/>
</dbReference>
<keyword evidence="16" id="KW-0812">Transmembrane</keyword>
<evidence type="ECO:0000256" key="1">
    <source>
        <dbReference type="ARBA" id="ARBA00004175"/>
    </source>
</evidence>
<dbReference type="OrthoDB" id="6514099at2759"/>
<dbReference type="VEuPathDB" id="VectorBase:LDEU011656"/>
<evidence type="ECO:0000256" key="10">
    <source>
        <dbReference type="ARBA" id="ARBA00022837"/>
    </source>
</evidence>
<keyword evidence="17" id="KW-0675">Receptor</keyword>
<keyword evidence="15" id="KW-0040">ANK repeat</keyword>
<keyword evidence="4" id="KW-1003">Cell membrane</keyword>
<evidence type="ECO:0000256" key="9">
    <source>
        <dbReference type="ARBA" id="ARBA00022737"/>
    </source>
</evidence>
<sequence length="336" mass="38411">ICFLVPSVTYFEIARRLIRLFPKLVNDVYLGDEYYGESPLHMAIVNEDISMVKLLLDNGADVHKRAIGKFFCPDDVKDTRIDSINHEWFEIPIYTNYFGLLLAKGANPNSKDTYGNTVLHMTVICDKLNMFNLAYELGADLRIRNAQNLSPLALAAKLTRAQLFANILKLEREVIWQFCDIAYAAYPIEEVDSIDVKNGDVNKTSVLSVVVFGDELGHLELFDGILVDILEAKWYTFARKRFFKKIRLFIIYFIITFICFILRSSPLIEETSDFRGGHVSTCIKQSTSTDLPVATVPLNYTCLSNVCNVVKVNENISQFNRKENLTVNYCYKYPLT</sequence>
<protein>
    <submittedName>
        <fullName evidence="17">Transient receptor potential cation channel subfamily V member 5-like protein</fullName>
    </submittedName>
</protein>
<evidence type="ECO:0000256" key="11">
    <source>
        <dbReference type="ARBA" id="ARBA00023028"/>
    </source>
</evidence>
<dbReference type="GO" id="GO:0006887">
    <property type="term" value="P:exocytosis"/>
    <property type="evidence" value="ECO:0007669"/>
    <property type="project" value="UniProtKB-KW"/>
</dbReference>
<dbReference type="Pfam" id="PF13857">
    <property type="entry name" value="Ank_5"/>
    <property type="match status" value="1"/>
</dbReference>
<gene>
    <name evidence="17" type="ORF">B4U80_10128</name>
</gene>
<comment type="subcellular location">
    <subcellularLocation>
        <location evidence="2">Cell membrane</location>
        <topology evidence="2">Multi-pass membrane protein</topology>
    </subcellularLocation>
    <subcellularLocation>
        <location evidence="1">Target cell membrane</location>
    </subcellularLocation>
</comment>
<dbReference type="SUPFAM" id="SSF48403">
    <property type="entry name" value="Ankyrin repeat"/>
    <property type="match status" value="1"/>
</dbReference>
<dbReference type="STRING" id="299467.A0A443RYR6"/>
<evidence type="ECO:0000256" key="7">
    <source>
        <dbReference type="ARBA" id="ARBA00022568"/>
    </source>
</evidence>
<dbReference type="InterPro" id="IPR024862">
    <property type="entry name" value="TRPV"/>
</dbReference>
<evidence type="ECO:0000256" key="4">
    <source>
        <dbReference type="ARBA" id="ARBA00022475"/>
    </source>
</evidence>
<organism evidence="17 18">
    <name type="scientific">Leptotrombidium deliense</name>
    <dbReference type="NCBI Taxonomy" id="299467"/>
    <lineage>
        <taxon>Eukaryota</taxon>
        <taxon>Metazoa</taxon>
        <taxon>Ecdysozoa</taxon>
        <taxon>Arthropoda</taxon>
        <taxon>Chelicerata</taxon>
        <taxon>Arachnida</taxon>
        <taxon>Acari</taxon>
        <taxon>Acariformes</taxon>
        <taxon>Trombidiformes</taxon>
        <taxon>Prostigmata</taxon>
        <taxon>Anystina</taxon>
        <taxon>Parasitengona</taxon>
        <taxon>Trombiculoidea</taxon>
        <taxon>Trombiculidae</taxon>
        <taxon>Leptotrombidium</taxon>
    </lineage>
</organism>
<evidence type="ECO:0000256" key="3">
    <source>
        <dbReference type="ARBA" id="ARBA00022448"/>
    </source>
</evidence>
<keyword evidence="12" id="KW-0406">Ion transport</keyword>
<feature type="non-terminal residue" evidence="17">
    <location>
        <position position="1"/>
    </location>
</feature>
<keyword evidence="11" id="KW-0638">Presynaptic neurotoxin</keyword>
<keyword evidence="6" id="KW-1052">Target cell membrane</keyword>
<keyword evidence="5" id="KW-0268">Exocytosis</keyword>
<keyword evidence="8" id="KW-0107">Calcium channel</keyword>
<proteinExistence type="predicted"/>
<keyword evidence="16" id="KW-1133">Transmembrane helix</keyword>
<evidence type="ECO:0000313" key="17">
    <source>
        <dbReference type="EMBL" id="RWS20384.1"/>
    </source>
</evidence>
<dbReference type="Pfam" id="PF00023">
    <property type="entry name" value="Ank"/>
    <property type="match status" value="1"/>
</dbReference>
<feature type="transmembrane region" description="Helical" evidence="16">
    <location>
        <begin position="246"/>
        <end position="265"/>
    </location>
</feature>